<evidence type="ECO:0000313" key="1">
    <source>
        <dbReference type="EMBL" id="KAI4382118.1"/>
    </source>
</evidence>
<dbReference type="EMBL" id="CM042882">
    <property type="protein sequence ID" value="KAI4382118.1"/>
    <property type="molecule type" value="Genomic_DNA"/>
</dbReference>
<sequence length="331" mass="35374">MGSPSNSLCGTGAINRPPIVPLLISVLQWLNSQLTVIPSLLRLVSIVEKYPREFSIFLGPGLFSDIGKKPRDILNANYTTDHKLSINTCSESGVALTSTAVKRGGISAGDVTAKYKYNNTLFDVKFDTNSNILTTIILNEIVPSTKAIASLRLPDYNSGRLELQYFHQHMTIAAAAGLNKSPLVDISAAVGTATIAFGAEAGYDVTTGNLTKYTAGIGVSKPDQYASVILGDKGDSIRASYVHYLDSLKRTTAVLEIFRKFSSNENIVTVGGTYAIGHLTLVKGKLNNNGKLGAVLQHEIIPKSLMSISGEIDTKALERAPKFGLSIALSP</sequence>
<name>A0ACB9RUM4_9MYRT</name>
<evidence type="ECO:0000313" key="2">
    <source>
        <dbReference type="Proteomes" id="UP001057402"/>
    </source>
</evidence>
<dbReference type="Proteomes" id="UP001057402">
    <property type="component" value="Chromosome 3"/>
</dbReference>
<reference evidence="2" key="1">
    <citation type="journal article" date="2023" name="Front. Plant Sci.">
        <title>Chromosomal-level genome assembly of Melastoma candidum provides insights into trichome evolution.</title>
        <authorList>
            <person name="Zhong Y."/>
            <person name="Wu W."/>
            <person name="Sun C."/>
            <person name="Zou P."/>
            <person name="Liu Y."/>
            <person name="Dai S."/>
            <person name="Zhou R."/>
        </authorList>
    </citation>
    <scope>NUCLEOTIDE SEQUENCE [LARGE SCALE GENOMIC DNA]</scope>
</reference>
<gene>
    <name evidence="1" type="ORF">MLD38_008120</name>
</gene>
<organism evidence="1 2">
    <name type="scientific">Melastoma candidum</name>
    <dbReference type="NCBI Taxonomy" id="119954"/>
    <lineage>
        <taxon>Eukaryota</taxon>
        <taxon>Viridiplantae</taxon>
        <taxon>Streptophyta</taxon>
        <taxon>Embryophyta</taxon>
        <taxon>Tracheophyta</taxon>
        <taxon>Spermatophyta</taxon>
        <taxon>Magnoliopsida</taxon>
        <taxon>eudicotyledons</taxon>
        <taxon>Gunneridae</taxon>
        <taxon>Pentapetalae</taxon>
        <taxon>rosids</taxon>
        <taxon>malvids</taxon>
        <taxon>Myrtales</taxon>
        <taxon>Melastomataceae</taxon>
        <taxon>Melastomatoideae</taxon>
        <taxon>Melastomateae</taxon>
        <taxon>Melastoma</taxon>
    </lineage>
</organism>
<protein>
    <submittedName>
        <fullName evidence="1">Uncharacterized protein</fullName>
    </submittedName>
</protein>
<comment type="caution">
    <text evidence="1">The sequence shown here is derived from an EMBL/GenBank/DDBJ whole genome shotgun (WGS) entry which is preliminary data.</text>
</comment>
<proteinExistence type="predicted"/>
<keyword evidence="2" id="KW-1185">Reference proteome</keyword>
<accession>A0ACB9RUM4</accession>